<sequence>MSNAQTWTNAALTNGNTCLDGYNLAVAALSLEVKRRVTDLGMLTSNTLYMITRLGDIDGR</sequence>
<dbReference type="InterPro" id="IPR035513">
    <property type="entry name" value="Invertase/methylesterase_inhib"/>
</dbReference>
<accession>A0ABD1M840</accession>
<gene>
    <name evidence="2" type="ORF">Fmac_019294</name>
</gene>
<feature type="domain" description="Pectinesterase inhibitor" evidence="1">
    <location>
        <begin position="1"/>
        <end position="50"/>
    </location>
</feature>
<proteinExistence type="predicted"/>
<dbReference type="InterPro" id="IPR006501">
    <property type="entry name" value="Pectinesterase_inhib_dom"/>
</dbReference>
<name>A0ABD1M840_9FABA</name>
<dbReference type="EMBL" id="JBGMDY010000006">
    <property type="protein sequence ID" value="KAL2331713.1"/>
    <property type="molecule type" value="Genomic_DNA"/>
</dbReference>
<keyword evidence="3" id="KW-1185">Reference proteome</keyword>
<evidence type="ECO:0000313" key="3">
    <source>
        <dbReference type="Proteomes" id="UP001603857"/>
    </source>
</evidence>
<reference evidence="2 3" key="1">
    <citation type="submission" date="2024-08" db="EMBL/GenBank/DDBJ databases">
        <title>Insights into the chromosomal genome structure of Flemingia macrophylla.</title>
        <authorList>
            <person name="Ding Y."/>
            <person name="Zhao Y."/>
            <person name="Bi W."/>
            <person name="Wu M."/>
            <person name="Zhao G."/>
            <person name="Gong Y."/>
            <person name="Li W."/>
            <person name="Zhang P."/>
        </authorList>
    </citation>
    <scope>NUCLEOTIDE SEQUENCE [LARGE SCALE GENOMIC DNA]</scope>
    <source>
        <strain evidence="2">DYQJB</strain>
        <tissue evidence="2">Leaf</tissue>
    </source>
</reference>
<evidence type="ECO:0000259" key="1">
    <source>
        <dbReference type="Pfam" id="PF04043"/>
    </source>
</evidence>
<dbReference type="SUPFAM" id="SSF101148">
    <property type="entry name" value="Plant invertase/pectin methylesterase inhibitor"/>
    <property type="match status" value="1"/>
</dbReference>
<comment type="caution">
    <text evidence="2">The sequence shown here is derived from an EMBL/GenBank/DDBJ whole genome shotgun (WGS) entry which is preliminary data.</text>
</comment>
<evidence type="ECO:0000313" key="2">
    <source>
        <dbReference type="EMBL" id="KAL2331713.1"/>
    </source>
</evidence>
<dbReference type="Proteomes" id="UP001603857">
    <property type="component" value="Unassembled WGS sequence"/>
</dbReference>
<protein>
    <recommendedName>
        <fullName evidence="1">Pectinesterase inhibitor domain-containing protein</fullName>
    </recommendedName>
</protein>
<dbReference type="Pfam" id="PF04043">
    <property type="entry name" value="PMEI"/>
    <property type="match status" value="1"/>
</dbReference>
<organism evidence="2 3">
    <name type="scientific">Flemingia macrophylla</name>
    <dbReference type="NCBI Taxonomy" id="520843"/>
    <lineage>
        <taxon>Eukaryota</taxon>
        <taxon>Viridiplantae</taxon>
        <taxon>Streptophyta</taxon>
        <taxon>Embryophyta</taxon>
        <taxon>Tracheophyta</taxon>
        <taxon>Spermatophyta</taxon>
        <taxon>Magnoliopsida</taxon>
        <taxon>eudicotyledons</taxon>
        <taxon>Gunneridae</taxon>
        <taxon>Pentapetalae</taxon>
        <taxon>rosids</taxon>
        <taxon>fabids</taxon>
        <taxon>Fabales</taxon>
        <taxon>Fabaceae</taxon>
        <taxon>Papilionoideae</taxon>
        <taxon>50 kb inversion clade</taxon>
        <taxon>NPAAA clade</taxon>
        <taxon>indigoferoid/millettioid clade</taxon>
        <taxon>Phaseoleae</taxon>
        <taxon>Flemingia</taxon>
    </lineage>
</organism>
<dbReference type="AlphaFoldDB" id="A0ABD1M840"/>
<dbReference type="Gene3D" id="1.20.140.40">
    <property type="entry name" value="Invertase/pectin methylesterase inhibitor family protein"/>
    <property type="match status" value="1"/>
</dbReference>